<protein>
    <recommendedName>
        <fullName evidence="6 7">Thioredoxin</fullName>
    </recommendedName>
</protein>
<evidence type="ECO:0000256" key="8">
    <source>
        <dbReference type="PIRSR" id="PIRSR000077-4"/>
    </source>
</evidence>
<name>F4H654_CELFA</name>
<dbReference type="GO" id="GO:0015035">
    <property type="term" value="F:protein-disulfide reductase activity"/>
    <property type="evidence" value="ECO:0007669"/>
    <property type="project" value="UniProtKB-UniRule"/>
</dbReference>
<dbReference type="InterPro" id="IPR005746">
    <property type="entry name" value="Thioredoxin"/>
</dbReference>
<dbReference type="InterPro" id="IPR013766">
    <property type="entry name" value="Thioredoxin_domain"/>
</dbReference>
<evidence type="ECO:0000256" key="7">
    <source>
        <dbReference type="PIRNR" id="PIRNR000077"/>
    </source>
</evidence>
<dbReference type="GO" id="GO:0045454">
    <property type="term" value="P:cell redox homeostasis"/>
    <property type="evidence" value="ECO:0007669"/>
    <property type="project" value="TreeGrafter"/>
</dbReference>
<dbReference type="PANTHER" id="PTHR45663:SF11">
    <property type="entry name" value="GEO12009P1"/>
    <property type="match status" value="1"/>
</dbReference>
<dbReference type="SUPFAM" id="SSF52833">
    <property type="entry name" value="Thioredoxin-like"/>
    <property type="match status" value="1"/>
</dbReference>
<dbReference type="Gene3D" id="3.40.30.10">
    <property type="entry name" value="Glutaredoxin"/>
    <property type="match status" value="1"/>
</dbReference>
<dbReference type="PRINTS" id="PR00421">
    <property type="entry name" value="THIOREDOXIN"/>
</dbReference>
<proteinExistence type="inferred from homology"/>
<keyword evidence="5 8" id="KW-0676">Redox-active center</keyword>
<organism evidence="10 11">
    <name type="scientific">Cellulomonas fimi (strain ATCC 484 / DSM 20113 / JCM 1341 / CCUG 24087 / LMG 16345 / NBRC 15513 / NCIMB 8980 / NCTC 7547 / NRS-133)</name>
    <dbReference type="NCBI Taxonomy" id="590998"/>
    <lineage>
        <taxon>Bacteria</taxon>
        <taxon>Bacillati</taxon>
        <taxon>Actinomycetota</taxon>
        <taxon>Actinomycetes</taxon>
        <taxon>Micrococcales</taxon>
        <taxon>Cellulomonadaceae</taxon>
        <taxon>Cellulomonas</taxon>
    </lineage>
</organism>
<evidence type="ECO:0000256" key="1">
    <source>
        <dbReference type="ARBA" id="ARBA00008987"/>
    </source>
</evidence>
<dbReference type="Proteomes" id="UP000008460">
    <property type="component" value="Chromosome"/>
</dbReference>
<dbReference type="HOGENOM" id="CLU_090389_10_2_11"/>
<evidence type="ECO:0000313" key="11">
    <source>
        <dbReference type="Proteomes" id="UP000008460"/>
    </source>
</evidence>
<dbReference type="NCBIfam" id="TIGR01068">
    <property type="entry name" value="thioredoxin"/>
    <property type="match status" value="1"/>
</dbReference>
<dbReference type="AlphaFoldDB" id="F4H654"/>
<dbReference type="eggNOG" id="COG3118">
    <property type="taxonomic scope" value="Bacteria"/>
</dbReference>
<keyword evidence="11" id="KW-1185">Reference proteome</keyword>
<evidence type="ECO:0000313" key="10">
    <source>
        <dbReference type="EMBL" id="AEE47904.1"/>
    </source>
</evidence>
<gene>
    <name evidence="10" type="ordered locus">Celf_3799</name>
</gene>
<keyword evidence="2" id="KW-0813">Transport</keyword>
<sequence length="111" mass="11969">MSDLPPVTDDTFQAEVLDAELPVVLYFWAQWCGPCRMVGPVLEELAAQYEGRVKIVKINADENPGVTGDYGVVSLPTLNVYVGGELVRSVSGARPKALYAQEIESVVGVEA</sequence>
<comment type="similarity">
    <text evidence="1 7">Belongs to the thioredoxin family.</text>
</comment>
<dbReference type="KEGG" id="cfi:Celf_3799"/>
<dbReference type="PROSITE" id="PS51352">
    <property type="entry name" value="THIOREDOXIN_2"/>
    <property type="match status" value="1"/>
</dbReference>
<dbReference type="InterPro" id="IPR017937">
    <property type="entry name" value="Thioredoxin_CS"/>
</dbReference>
<dbReference type="EMBL" id="CP002666">
    <property type="protein sequence ID" value="AEE47904.1"/>
    <property type="molecule type" value="Genomic_DNA"/>
</dbReference>
<keyword evidence="3" id="KW-0249">Electron transport</keyword>
<dbReference type="STRING" id="590998.Celf_3799"/>
<dbReference type="FunFam" id="3.40.30.10:FF:000001">
    <property type="entry name" value="Thioredoxin"/>
    <property type="match status" value="1"/>
</dbReference>
<dbReference type="RefSeq" id="WP_013772927.1">
    <property type="nucleotide sequence ID" value="NC_015514.1"/>
</dbReference>
<reference evidence="10 11" key="1">
    <citation type="submission" date="2011-04" db="EMBL/GenBank/DDBJ databases">
        <title>Complete sequence of Cellulomonas fimi ATCC 484.</title>
        <authorList>
            <consortium name="US DOE Joint Genome Institute"/>
            <person name="Lucas S."/>
            <person name="Han J."/>
            <person name="Lapidus A."/>
            <person name="Cheng J.-F."/>
            <person name="Goodwin L."/>
            <person name="Pitluck S."/>
            <person name="Peters L."/>
            <person name="Chertkov O."/>
            <person name="Detter J.C."/>
            <person name="Han C."/>
            <person name="Tapia R."/>
            <person name="Land M."/>
            <person name="Hauser L."/>
            <person name="Kyrpides N."/>
            <person name="Ivanova N."/>
            <person name="Ovchinnikova G."/>
            <person name="Pagani I."/>
            <person name="Mead D."/>
            <person name="Brumm P."/>
            <person name="Woyke T."/>
        </authorList>
    </citation>
    <scope>NUCLEOTIDE SEQUENCE [LARGE SCALE GENOMIC DNA]</scope>
    <source>
        <strain evidence="11">ATCC 484 / DSM 20113 / JCM 1341 / NBRC 15513 / NCIMB 8980 / NCTC 7547</strain>
    </source>
</reference>
<evidence type="ECO:0000256" key="2">
    <source>
        <dbReference type="ARBA" id="ARBA00022448"/>
    </source>
</evidence>
<accession>F4H654</accession>
<evidence type="ECO:0000256" key="6">
    <source>
        <dbReference type="NCBIfam" id="TIGR01068"/>
    </source>
</evidence>
<evidence type="ECO:0000259" key="9">
    <source>
        <dbReference type="PROSITE" id="PS51352"/>
    </source>
</evidence>
<keyword evidence="4 8" id="KW-1015">Disulfide bond</keyword>
<dbReference type="GO" id="GO:0005829">
    <property type="term" value="C:cytosol"/>
    <property type="evidence" value="ECO:0007669"/>
    <property type="project" value="TreeGrafter"/>
</dbReference>
<feature type="domain" description="Thioredoxin" evidence="9">
    <location>
        <begin position="1"/>
        <end position="108"/>
    </location>
</feature>
<dbReference type="PANTHER" id="PTHR45663">
    <property type="entry name" value="GEO12009P1"/>
    <property type="match status" value="1"/>
</dbReference>
<dbReference type="Pfam" id="PF00085">
    <property type="entry name" value="Thioredoxin"/>
    <property type="match status" value="1"/>
</dbReference>
<dbReference type="PIRSF" id="PIRSF000077">
    <property type="entry name" value="Thioredoxin"/>
    <property type="match status" value="1"/>
</dbReference>
<feature type="disulfide bond" description="Redox-active" evidence="8">
    <location>
        <begin position="32"/>
        <end position="35"/>
    </location>
</feature>
<dbReference type="InterPro" id="IPR036249">
    <property type="entry name" value="Thioredoxin-like_sf"/>
</dbReference>
<dbReference type="PROSITE" id="PS00194">
    <property type="entry name" value="THIOREDOXIN_1"/>
    <property type="match status" value="1"/>
</dbReference>
<evidence type="ECO:0000256" key="3">
    <source>
        <dbReference type="ARBA" id="ARBA00022982"/>
    </source>
</evidence>
<evidence type="ECO:0000256" key="5">
    <source>
        <dbReference type="ARBA" id="ARBA00023284"/>
    </source>
</evidence>
<evidence type="ECO:0000256" key="4">
    <source>
        <dbReference type="ARBA" id="ARBA00023157"/>
    </source>
</evidence>
<dbReference type="CDD" id="cd02947">
    <property type="entry name" value="TRX_family"/>
    <property type="match status" value="1"/>
</dbReference>